<protein>
    <submittedName>
        <fullName evidence="10">PAS domain S-box-containing protein/diguanylate cyclase (GGDEF) domain-containing protein</fullName>
    </submittedName>
</protein>
<proteinExistence type="predicted"/>
<evidence type="ECO:0000256" key="2">
    <source>
        <dbReference type="ARBA" id="ARBA00022475"/>
    </source>
</evidence>
<dbReference type="Pfam" id="PF17200">
    <property type="entry name" value="sCache_2"/>
    <property type="match status" value="1"/>
</dbReference>
<dbReference type="PROSITE" id="PS50883">
    <property type="entry name" value="EAL"/>
    <property type="match status" value="1"/>
</dbReference>
<dbReference type="InterPro" id="IPR033480">
    <property type="entry name" value="sCache_2"/>
</dbReference>
<dbReference type="InterPro" id="IPR052155">
    <property type="entry name" value="Biofilm_reg_signaling"/>
</dbReference>
<dbReference type="SUPFAM" id="SSF141868">
    <property type="entry name" value="EAL domain-like"/>
    <property type="match status" value="1"/>
</dbReference>
<reference evidence="10 11" key="1">
    <citation type="submission" date="2017-04" db="EMBL/GenBank/DDBJ databases">
        <authorList>
            <person name="Afonso C.L."/>
            <person name="Miller P.J."/>
            <person name="Scott M.A."/>
            <person name="Spackman E."/>
            <person name="Goraichik I."/>
            <person name="Dimitrov K.M."/>
            <person name="Suarez D.L."/>
            <person name="Swayne D.E."/>
        </authorList>
    </citation>
    <scope>NUCLEOTIDE SEQUENCE [LARGE SCALE GENOMIC DNA]</scope>
    <source>
        <strain evidence="10 11">DSM 5090</strain>
    </source>
</reference>
<feature type="domain" description="GGDEF" evidence="9">
    <location>
        <begin position="442"/>
        <end position="574"/>
    </location>
</feature>
<dbReference type="Pfam" id="PF00990">
    <property type="entry name" value="GGDEF"/>
    <property type="match status" value="1"/>
</dbReference>
<sequence>MLIHTKKHKMLSNTSIRSALVLIVLLIGFTLAASIYLNTFTNDMYEIRKTELQHIVSLAQNAIKPILARKHLGEISLGDARLQAAEIINRFIYFDEMGPNYVFLASYEGYTLVNPLEPDTVGTYEMQRQDLDGLMITKELLQTAKSGGGFVLYYESRTPGEIPQKKLSFVIGLPEIECYLGTGMYVGDIDRTYNALLEKLLFSGIIILVIIGFLQYYFMRPLLYGFNTLLRAFGDFRANPKSQPIISRQSYANGTEADVLINSFLELTNELLIHRKNIEKSEEKFRLAAQSANDVIWDWDADKRETSWSDKMRDILGHYPDGKNAHFEIIEDWIHADDRQRRRLALLEHFTEKSEFYLCEYRIIIPFTSERRWLLAKGKSVQNSEGVLVRIVGTLTDITEPKLRDEQIYHLAYYDSLTNLPNRSYLTERLSAELEASAMGDVAGALMFLDLNEFKRVNDLFGHSRGDQLLVHVANRLGSVLGDRGLLLRLGGDEFVILAPNLSGAAAEALAQEIVNESTYPYSYQDETFFVSVSIGIALYPEDGCDPDTLLVKADTAMYHVKESPSKGYSRFHPSMQEVALKKIRLENLLSKAIDRNELEVYYQPQIDLVSNRPVSIEALLRWQRPGKGHTQPADFIPIAEESGLIIPIGAWVLIQACNFCRHLHSLGLEDIYVTVNISTKQVEQPNFIRTVEDILAETGLHPHQLELEITESLFMNSFDACIQKFNQLKAMGLRLALDDFGTGYSSLTYLRHLPIDTLKMDKDFLQELHTENFSIVEAIIRLAHILNIKVVAEGVEVPEHVSFLCNVLCDRAQGYLFCKPVSEQEVIDFLSQFQRVAASTSK</sequence>
<keyword evidence="3 6" id="KW-0812">Transmembrane</keyword>
<dbReference type="InterPro" id="IPR000160">
    <property type="entry name" value="GGDEF_dom"/>
</dbReference>
<dbReference type="RefSeq" id="WP_084577234.1">
    <property type="nucleotide sequence ID" value="NZ_CP155572.1"/>
</dbReference>
<evidence type="ECO:0000256" key="1">
    <source>
        <dbReference type="ARBA" id="ARBA00004651"/>
    </source>
</evidence>
<dbReference type="Gene3D" id="3.30.70.270">
    <property type="match status" value="1"/>
</dbReference>
<dbReference type="SUPFAM" id="SSF55785">
    <property type="entry name" value="PYP-like sensor domain (PAS domain)"/>
    <property type="match status" value="1"/>
</dbReference>
<dbReference type="STRING" id="112901.SAMN04488500_11769"/>
<dbReference type="InterPro" id="IPR001633">
    <property type="entry name" value="EAL_dom"/>
</dbReference>
<dbReference type="AlphaFoldDB" id="A0A1W2DPR5"/>
<accession>A0A1W2DPR5</accession>
<comment type="subcellular location">
    <subcellularLocation>
        <location evidence="1">Cell membrane</location>
        <topology evidence="1">Multi-pass membrane protein</topology>
    </subcellularLocation>
</comment>
<dbReference type="SMART" id="SM00052">
    <property type="entry name" value="EAL"/>
    <property type="match status" value="1"/>
</dbReference>
<dbReference type="EMBL" id="FWXI01000017">
    <property type="protein sequence ID" value="SMC99525.1"/>
    <property type="molecule type" value="Genomic_DNA"/>
</dbReference>
<evidence type="ECO:0000313" key="11">
    <source>
        <dbReference type="Proteomes" id="UP000192738"/>
    </source>
</evidence>
<keyword evidence="4 6" id="KW-1133">Transmembrane helix</keyword>
<feature type="transmembrane region" description="Helical" evidence="6">
    <location>
        <begin position="20"/>
        <end position="39"/>
    </location>
</feature>
<evidence type="ECO:0000313" key="10">
    <source>
        <dbReference type="EMBL" id="SMC99525.1"/>
    </source>
</evidence>
<evidence type="ECO:0000259" key="9">
    <source>
        <dbReference type="PROSITE" id="PS50887"/>
    </source>
</evidence>
<dbReference type="Pfam" id="PF08447">
    <property type="entry name" value="PAS_3"/>
    <property type="match status" value="1"/>
</dbReference>
<feature type="domain" description="EAL" evidence="8">
    <location>
        <begin position="583"/>
        <end position="835"/>
    </location>
</feature>
<evidence type="ECO:0000256" key="6">
    <source>
        <dbReference type="SAM" id="Phobius"/>
    </source>
</evidence>
<keyword evidence="11" id="KW-1185">Reference proteome</keyword>
<organism evidence="10 11">
    <name type="scientific">Sporomusa malonica</name>
    <dbReference type="NCBI Taxonomy" id="112901"/>
    <lineage>
        <taxon>Bacteria</taxon>
        <taxon>Bacillati</taxon>
        <taxon>Bacillota</taxon>
        <taxon>Negativicutes</taxon>
        <taxon>Selenomonadales</taxon>
        <taxon>Sporomusaceae</taxon>
        <taxon>Sporomusa</taxon>
    </lineage>
</organism>
<dbReference type="SMART" id="SM01049">
    <property type="entry name" value="Cache_2"/>
    <property type="match status" value="1"/>
</dbReference>
<dbReference type="InterPro" id="IPR000700">
    <property type="entry name" value="PAS-assoc_C"/>
</dbReference>
<gene>
    <name evidence="10" type="ORF">SAMN04488500_11769</name>
</gene>
<name>A0A1W2DPR5_9FIRM</name>
<dbReference type="Gene3D" id="3.20.20.450">
    <property type="entry name" value="EAL domain"/>
    <property type="match status" value="1"/>
</dbReference>
<dbReference type="SMART" id="SM00267">
    <property type="entry name" value="GGDEF"/>
    <property type="match status" value="1"/>
</dbReference>
<feature type="transmembrane region" description="Helical" evidence="6">
    <location>
        <begin position="200"/>
        <end position="218"/>
    </location>
</feature>
<evidence type="ECO:0000259" key="8">
    <source>
        <dbReference type="PROSITE" id="PS50883"/>
    </source>
</evidence>
<evidence type="ECO:0000256" key="5">
    <source>
        <dbReference type="ARBA" id="ARBA00023136"/>
    </source>
</evidence>
<dbReference type="OrthoDB" id="9762141at2"/>
<dbReference type="CDD" id="cd01949">
    <property type="entry name" value="GGDEF"/>
    <property type="match status" value="1"/>
</dbReference>
<dbReference type="Gene3D" id="3.30.450.20">
    <property type="entry name" value="PAS domain"/>
    <property type="match status" value="2"/>
</dbReference>
<dbReference type="InterPro" id="IPR000014">
    <property type="entry name" value="PAS"/>
</dbReference>
<feature type="domain" description="PAC" evidence="7">
    <location>
        <begin position="357"/>
        <end position="410"/>
    </location>
</feature>
<dbReference type="CDD" id="cd00130">
    <property type="entry name" value="PAS"/>
    <property type="match status" value="1"/>
</dbReference>
<dbReference type="InterPro" id="IPR043128">
    <property type="entry name" value="Rev_trsase/Diguanyl_cyclase"/>
</dbReference>
<dbReference type="Pfam" id="PF00563">
    <property type="entry name" value="EAL"/>
    <property type="match status" value="1"/>
</dbReference>
<dbReference type="Proteomes" id="UP000192738">
    <property type="component" value="Unassembled WGS sequence"/>
</dbReference>
<keyword evidence="5 6" id="KW-0472">Membrane</keyword>
<dbReference type="InterPro" id="IPR035965">
    <property type="entry name" value="PAS-like_dom_sf"/>
</dbReference>
<dbReference type="SMART" id="SM00091">
    <property type="entry name" value="PAS"/>
    <property type="match status" value="1"/>
</dbReference>
<dbReference type="NCBIfam" id="TIGR00254">
    <property type="entry name" value="GGDEF"/>
    <property type="match status" value="1"/>
</dbReference>
<evidence type="ECO:0000259" key="7">
    <source>
        <dbReference type="PROSITE" id="PS50113"/>
    </source>
</evidence>
<dbReference type="PROSITE" id="PS50113">
    <property type="entry name" value="PAC"/>
    <property type="match status" value="1"/>
</dbReference>
<dbReference type="GO" id="GO:0005886">
    <property type="term" value="C:plasma membrane"/>
    <property type="evidence" value="ECO:0007669"/>
    <property type="project" value="UniProtKB-SubCell"/>
</dbReference>
<dbReference type="PANTHER" id="PTHR44757">
    <property type="entry name" value="DIGUANYLATE CYCLASE DGCP"/>
    <property type="match status" value="1"/>
</dbReference>
<dbReference type="PANTHER" id="PTHR44757:SF2">
    <property type="entry name" value="BIOFILM ARCHITECTURE MAINTENANCE PROTEIN MBAA"/>
    <property type="match status" value="1"/>
</dbReference>
<dbReference type="SUPFAM" id="SSF55073">
    <property type="entry name" value="Nucleotide cyclase"/>
    <property type="match status" value="1"/>
</dbReference>
<dbReference type="PROSITE" id="PS50887">
    <property type="entry name" value="GGDEF"/>
    <property type="match status" value="1"/>
</dbReference>
<dbReference type="InterPro" id="IPR029787">
    <property type="entry name" value="Nucleotide_cyclase"/>
</dbReference>
<dbReference type="InterPro" id="IPR035919">
    <property type="entry name" value="EAL_sf"/>
</dbReference>
<dbReference type="NCBIfam" id="TIGR00229">
    <property type="entry name" value="sensory_box"/>
    <property type="match status" value="1"/>
</dbReference>
<dbReference type="CDD" id="cd01948">
    <property type="entry name" value="EAL"/>
    <property type="match status" value="1"/>
</dbReference>
<evidence type="ECO:0000256" key="4">
    <source>
        <dbReference type="ARBA" id="ARBA00022989"/>
    </source>
</evidence>
<evidence type="ECO:0000256" key="3">
    <source>
        <dbReference type="ARBA" id="ARBA00022692"/>
    </source>
</evidence>
<dbReference type="InterPro" id="IPR013655">
    <property type="entry name" value="PAS_fold_3"/>
</dbReference>
<keyword evidence="2" id="KW-1003">Cell membrane</keyword>